<comment type="caution">
    <text evidence="1">The sequence shown here is derived from an EMBL/GenBank/DDBJ whole genome shotgun (WGS) entry which is preliminary data.</text>
</comment>
<sequence length="94" mass="10964">MGVVLCYIVFENRCYAYYLVEGLCPEDNNLPRAHESENSKILVMSPCRQIEHRFEIAAHNSILEMKVTESRRGNMRMLRMQSRPCFQKGLIIPS</sequence>
<dbReference type="EMBL" id="BDQV01000479">
    <property type="protein sequence ID" value="GAY65437.1"/>
    <property type="molecule type" value="Genomic_DNA"/>
</dbReference>
<reference evidence="1 2" key="1">
    <citation type="journal article" date="2017" name="Front. Genet.">
        <title>Draft sequencing of the heterozygous diploid genome of Satsuma (Citrus unshiu Marc.) using a hybrid assembly approach.</title>
        <authorList>
            <person name="Shimizu T."/>
            <person name="Tanizawa Y."/>
            <person name="Mochizuki T."/>
            <person name="Nagasaki H."/>
            <person name="Yoshioka T."/>
            <person name="Toyoda A."/>
            <person name="Fujiyama A."/>
            <person name="Kaminuma E."/>
            <person name="Nakamura Y."/>
        </authorList>
    </citation>
    <scope>NUCLEOTIDE SEQUENCE [LARGE SCALE GENOMIC DNA]</scope>
    <source>
        <strain evidence="2">cv. Miyagawa wase</strain>
    </source>
</reference>
<protein>
    <submittedName>
        <fullName evidence="1">Uncharacterized protein</fullName>
    </submittedName>
</protein>
<organism evidence="1 2">
    <name type="scientific">Citrus unshiu</name>
    <name type="common">Satsuma mandarin</name>
    <name type="synonym">Citrus nobilis var. unshiu</name>
    <dbReference type="NCBI Taxonomy" id="55188"/>
    <lineage>
        <taxon>Eukaryota</taxon>
        <taxon>Viridiplantae</taxon>
        <taxon>Streptophyta</taxon>
        <taxon>Embryophyta</taxon>
        <taxon>Tracheophyta</taxon>
        <taxon>Spermatophyta</taxon>
        <taxon>Magnoliopsida</taxon>
        <taxon>eudicotyledons</taxon>
        <taxon>Gunneridae</taxon>
        <taxon>Pentapetalae</taxon>
        <taxon>rosids</taxon>
        <taxon>malvids</taxon>
        <taxon>Sapindales</taxon>
        <taxon>Rutaceae</taxon>
        <taxon>Aurantioideae</taxon>
        <taxon>Citrus</taxon>
    </lineage>
</organism>
<accession>A0A2H5QLE3</accession>
<name>A0A2H5QLE3_CITUN</name>
<evidence type="ECO:0000313" key="1">
    <source>
        <dbReference type="EMBL" id="GAY65437.1"/>
    </source>
</evidence>
<dbReference type="Proteomes" id="UP000236630">
    <property type="component" value="Unassembled WGS sequence"/>
</dbReference>
<keyword evidence="2" id="KW-1185">Reference proteome</keyword>
<proteinExistence type="predicted"/>
<dbReference type="AlphaFoldDB" id="A0A2H5QLE3"/>
<evidence type="ECO:0000313" key="2">
    <source>
        <dbReference type="Proteomes" id="UP000236630"/>
    </source>
</evidence>
<gene>
    <name evidence="1" type="ORF">CUMW_241080</name>
</gene>